<evidence type="ECO:0000256" key="5">
    <source>
        <dbReference type="ARBA" id="ARBA00022519"/>
    </source>
</evidence>
<gene>
    <name evidence="12" type="ORF">ZBT109_2434</name>
</gene>
<comment type="function">
    <text evidence="1">Involved in a late step of protoheme IX synthesis.</text>
</comment>
<dbReference type="PANTHER" id="PTHR12558">
    <property type="entry name" value="CELL DIVISION CYCLE 16,23,27"/>
    <property type="match status" value="1"/>
</dbReference>
<keyword evidence="13" id="KW-1185">Reference proteome</keyword>
<evidence type="ECO:0000256" key="9">
    <source>
        <dbReference type="ARBA" id="ARBA00023244"/>
    </source>
</evidence>
<keyword evidence="6 10" id="KW-0812">Transmembrane</keyword>
<dbReference type="InterPro" id="IPR011990">
    <property type="entry name" value="TPR-like_helical_dom_sf"/>
</dbReference>
<evidence type="ECO:0000256" key="6">
    <source>
        <dbReference type="ARBA" id="ARBA00022692"/>
    </source>
</evidence>
<protein>
    <submittedName>
        <fullName evidence="12">Uncharacterized enzyme of heme biosynthesis</fullName>
    </submittedName>
</protein>
<comment type="subcellular location">
    <subcellularLocation>
        <location evidence="2">Cell inner membrane</location>
        <topology evidence="2">Multi-pass membrane protein</topology>
    </subcellularLocation>
</comment>
<evidence type="ECO:0000256" key="4">
    <source>
        <dbReference type="ARBA" id="ARBA00022475"/>
    </source>
</evidence>
<dbReference type="RefSeq" id="WP_038278294.1">
    <property type="nucleotide sequence ID" value="NZ_AP018933.1"/>
</dbReference>
<reference evidence="12 13" key="1">
    <citation type="submission" date="2018-09" db="EMBL/GenBank/DDBJ databases">
        <title>Zymobacter palmae IAM14233 (=T109) whole genome analysis.</title>
        <authorList>
            <person name="Yanase H."/>
        </authorList>
    </citation>
    <scope>NUCLEOTIDE SEQUENCE [LARGE SCALE GENOMIC DNA]</scope>
    <source>
        <strain evidence="12 13">IAM14233</strain>
    </source>
</reference>
<evidence type="ECO:0000256" key="8">
    <source>
        <dbReference type="ARBA" id="ARBA00023136"/>
    </source>
</evidence>
<dbReference type="AlphaFoldDB" id="A0A348HHR2"/>
<dbReference type="GO" id="GO:0006779">
    <property type="term" value="P:porphyrin-containing compound biosynthetic process"/>
    <property type="evidence" value="ECO:0007669"/>
    <property type="project" value="UniProtKB-KW"/>
</dbReference>
<name>A0A348HHR2_9GAMM</name>
<dbReference type="GO" id="GO:0042168">
    <property type="term" value="P:heme metabolic process"/>
    <property type="evidence" value="ECO:0007669"/>
    <property type="project" value="InterPro"/>
</dbReference>
<evidence type="ECO:0000256" key="1">
    <source>
        <dbReference type="ARBA" id="ARBA00002962"/>
    </source>
</evidence>
<dbReference type="STRING" id="1123510.GCA_000620025_02154"/>
<dbReference type="NCBIfam" id="TIGR00540">
    <property type="entry name" value="TPR_hemY_coli"/>
    <property type="match status" value="1"/>
</dbReference>
<dbReference type="OrthoDB" id="7053339at2"/>
<evidence type="ECO:0000259" key="11">
    <source>
        <dbReference type="Pfam" id="PF07219"/>
    </source>
</evidence>
<feature type="transmembrane region" description="Helical" evidence="10">
    <location>
        <begin position="43"/>
        <end position="64"/>
    </location>
</feature>
<evidence type="ECO:0000256" key="3">
    <source>
        <dbReference type="ARBA" id="ARBA00004744"/>
    </source>
</evidence>
<dbReference type="Pfam" id="PF07219">
    <property type="entry name" value="HemY_N"/>
    <property type="match status" value="1"/>
</dbReference>
<dbReference type="Proteomes" id="UP000267342">
    <property type="component" value="Chromosome"/>
</dbReference>
<dbReference type="InterPro" id="IPR010817">
    <property type="entry name" value="HemY_N"/>
</dbReference>
<keyword evidence="9" id="KW-0627">Porphyrin biosynthesis</keyword>
<dbReference type="EMBL" id="AP018933">
    <property type="protein sequence ID" value="BBG31164.1"/>
    <property type="molecule type" value="Genomic_DNA"/>
</dbReference>
<evidence type="ECO:0000256" key="2">
    <source>
        <dbReference type="ARBA" id="ARBA00004429"/>
    </source>
</evidence>
<keyword evidence="8 10" id="KW-0472">Membrane</keyword>
<keyword evidence="7 10" id="KW-1133">Transmembrane helix</keyword>
<sequence>MRKLILIIVGALIAGTLLGQLMLSVHGFWHIRAGHYDIYVRSFMGGLILLIVLFTLGLFLLRLLRGMRHPVRRMKQWRSRVRSRRAVKRTNRGVEAMGQGRWKKAEKLLRTTADDAPTPVVNYLFAAQAAHYQGHFEQAQELLQVAARKAPSAVEAIDLVKAELMIDRQQYEQALATLTRLLRAHPEHPQVLKLLRQVYARVNDWTGMRQILPRLQKLTTERDYAQLEDHTYAALFDQLSAHTGDTDTLLSQARQLWRELPSERQEAPSMIALYSDALVHGGATDDATKLLRQGIERHWSPLLLQRYSVLPEDAAALLKKAEGWLEQHSHDSELLLCLGRLSVRCGLWGKAQRYFEDAGRLRQDSMADGELARLFFLQGDRARSELALEKSLGALQLPQLPGVQ</sequence>
<feature type="domain" description="HemY N-terminal" evidence="11">
    <location>
        <begin position="34"/>
        <end position="134"/>
    </location>
</feature>
<organism evidence="12 13">
    <name type="scientific">Zymobacter palmae</name>
    <dbReference type="NCBI Taxonomy" id="33074"/>
    <lineage>
        <taxon>Bacteria</taxon>
        <taxon>Pseudomonadati</taxon>
        <taxon>Pseudomonadota</taxon>
        <taxon>Gammaproteobacteria</taxon>
        <taxon>Oceanospirillales</taxon>
        <taxon>Halomonadaceae</taxon>
        <taxon>Zymobacter group</taxon>
        <taxon>Zymobacter</taxon>
    </lineage>
</organism>
<comment type="pathway">
    <text evidence="3">Porphyrin-containing compound metabolism; protoheme biosynthesis.</text>
</comment>
<accession>A0A348HHR2</accession>
<dbReference type="GO" id="GO:0005886">
    <property type="term" value="C:plasma membrane"/>
    <property type="evidence" value="ECO:0007669"/>
    <property type="project" value="UniProtKB-SubCell"/>
</dbReference>
<evidence type="ECO:0000256" key="10">
    <source>
        <dbReference type="SAM" id="Phobius"/>
    </source>
</evidence>
<evidence type="ECO:0000256" key="7">
    <source>
        <dbReference type="ARBA" id="ARBA00022989"/>
    </source>
</evidence>
<dbReference type="Gene3D" id="1.25.40.10">
    <property type="entry name" value="Tetratricopeptide repeat domain"/>
    <property type="match status" value="3"/>
</dbReference>
<proteinExistence type="predicted"/>
<dbReference type="InterPro" id="IPR005254">
    <property type="entry name" value="Heme_biosyn_assoc_TPR_pro"/>
</dbReference>
<dbReference type="UniPathway" id="UPA00252"/>
<dbReference type="PANTHER" id="PTHR12558:SF13">
    <property type="entry name" value="CELL DIVISION CYCLE PROTEIN 27 HOMOLOG"/>
    <property type="match status" value="1"/>
</dbReference>
<keyword evidence="5" id="KW-0997">Cell inner membrane</keyword>
<evidence type="ECO:0000313" key="13">
    <source>
        <dbReference type="Proteomes" id="UP000267342"/>
    </source>
</evidence>
<evidence type="ECO:0000313" key="12">
    <source>
        <dbReference type="EMBL" id="BBG31164.1"/>
    </source>
</evidence>
<keyword evidence="4" id="KW-1003">Cell membrane</keyword>
<dbReference type="KEGG" id="zpl:ZBT109_2434"/>
<dbReference type="SUPFAM" id="SSF48452">
    <property type="entry name" value="TPR-like"/>
    <property type="match status" value="1"/>
</dbReference>